<evidence type="ECO:0000313" key="2">
    <source>
        <dbReference type="EMBL" id="MBB6479292.1"/>
    </source>
</evidence>
<dbReference type="GO" id="GO:0016491">
    <property type="term" value="F:oxidoreductase activity"/>
    <property type="evidence" value="ECO:0007669"/>
    <property type="project" value="InterPro"/>
</dbReference>
<dbReference type="InterPro" id="IPR003251">
    <property type="entry name" value="Rr_diiron-bd_dom"/>
</dbReference>
<dbReference type="Pfam" id="PF02915">
    <property type="entry name" value="Rubrerythrin"/>
    <property type="match status" value="1"/>
</dbReference>
<feature type="domain" description="Rubrerythrin diiron-binding" evidence="1">
    <location>
        <begin position="6"/>
        <end position="140"/>
    </location>
</feature>
<evidence type="ECO:0000259" key="1">
    <source>
        <dbReference type="Pfam" id="PF02915"/>
    </source>
</evidence>
<protein>
    <submittedName>
        <fullName evidence="2">Rubrerythrin</fullName>
    </submittedName>
</protein>
<keyword evidence="3" id="KW-1185">Reference proteome</keyword>
<dbReference type="SUPFAM" id="SSF47240">
    <property type="entry name" value="Ferritin-like"/>
    <property type="match status" value="1"/>
</dbReference>
<gene>
    <name evidence="2" type="ORF">HNR50_000925</name>
</gene>
<organism evidence="2 3">
    <name type="scientific">Spirochaeta isovalerica</name>
    <dbReference type="NCBI Taxonomy" id="150"/>
    <lineage>
        <taxon>Bacteria</taxon>
        <taxon>Pseudomonadati</taxon>
        <taxon>Spirochaetota</taxon>
        <taxon>Spirochaetia</taxon>
        <taxon>Spirochaetales</taxon>
        <taxon>Spirochaetaceae</taxon>
        <taxon>Spirochaeta</taxon>
    </lineage>
</organism>
<dbReference type="Proteomes" id="UP000587760">
    <property type="component" value="Unassembled WGS sequence"/>
</dbReference>
<dbReference type="EMBL" id="JACHGJ010000001">
    <property type="protein sequence ID" value="MBB6479292.1"/>
    <property type="molecule type" value="Genomic_DNA"/>
</dbReference>
<accession>A0A841RA16</accession>
<dbReference type="InterPro" id="IPR012347">
    <property type="entry name" value="Ferritin-like"/>
</dbReference>
<proteinExistence type="predicted"/>
<dbReference type="Gene3D" id="1.20.1260.10">
    <property type="match status" value="1"/>
</dbReference>
<comment type="caution">
    <text evidence="2">The sequence shown here is derived from an EMBL/GenBank/DDBJ whole genome shotgun (WGS) entry which is preliminary data.</text>
</comment>
<dbReference type="AlphaFoldDB" id="A0A841RA16"/>
<reference evidence="2 3" key="1">
    <citation type="submission" date="2020-08" db="EMBL/GenBank/DDBJ databases">
        <title>Genomic Encyclopedia of Type Strains, Phase IV (KMG-IV): sequencing the most valuable type-strain genomes for metagenomic binning, comparative biology and taxonomic classification.</title>
        <authorList>
            <person name="Goeker M."/>
        </authorList>
    </citation>
    <scope>NUCLEOTIDE SEQUENCE [LARGE SCALE GENOMIC DNA]</scope>
    <source>
        <strain evidence="2 3">DSM 2461</strain>
    </source>
</reference>
<sequence>MNMYKFAHTMERDAEQLYRNLASRANSTGVRNIFNMMAEDEKREGRAVAVLERKFKKNSGETENHLPEMKTVYRDMIEHIDEIPLSDDELKDYKLILDIEKKGLDFYRENLGQLGTEEALHLLRCLSNQELYHIQTLENLIEMLEKDQWRVDDAEFNLTQEDYN</sequence>
<dbReference type="GO" id="GO:0046872">
    <property type="term" value="F:metal ion binding"/>
    <property type="evidence" value="ECO:0007669"/>
    <property type="project" value="InterPro"/>
</dbReference>
<dbReference type="RefSeq" id="WP_184744340.1">
    <property type="nucleotide sequence ID" value="NZ_JACHGJ010000001.1"/>
</dbReference>
<evidence type="ECO:0000313" key="3">
    <source>
        <dbReference type="Proteomes" id="UP000587760"/>
    </source>
</evidence>
<dbReference type="InterPro" id="IPR009078">
    <property type="entry name" value="Ferritin-like_SF"/>
</dbReference>
<name>A0A841RA16_9SPIO</name>